<dbReference type="AlphaFoldDB" id="A0A2K8SID7"/>
<accession>A0A2K8SID7</accession>
<evidence type="ECO:0000313" key="1">
    <source>
        <dbReference type="EMBL" id="AUB35188.1"/>
    </source>
</evidence>
<sequence length="87" mass="9633">MHTKVYGAIDLAYLQSETKGTLPFTYCPTNLILANADILNLLQKSVSASKNLQDNRLISYSNGALGHFWECQPNKKTAALRYTQAAI</sequence>
<dbReference type="Proteomes" id="UP000232003">
    <property type="component" value="Chromosome"/>
</dbReference>
<keyword evidence="2" id="KW-1185">Reference proteome</keyword>
<dbReference type="EMBL" id="CP024785">
    <property type="protein sequence ID" value="AUB35188.1"/>
    <property type="molecule type" value="Genomic_DNA"/>
</dbReference>
<proteinExistence type="predicted"/>
<evidence type="ECO:0000313" key="2">
    <source>
        <dbReference type="Proteomes" id="UP000232003"/>
    </source>
</evidence>
<reference evidence="1 2" key="1">
    <citation type="submission" date="2017-11" db="EMBL/GenBank/DDBJ databases">
        <title>Complete genome of a free-living desiccation-tolerant cyanobacterium and its photosynthetic adaptation to extreme terrestrial habitat.</title>
        <authorList>
            <person name="Shang J."/>
        </authorList>
    </citation>
    <scope>NUCLEOTIDE SEQUENCE [LARGE SCALE GENOMIC DNA]</scope>
    <source>
        <strain evidence="1 2">CCNUN1</strain>
    </source>
</reference>
<dbReference type="RefSeq" id="WP_208766645.1">
    <property type="nucleotide sequence ID" value="NZ_CAWNNC010000001.1"/>
</dbReference>
<protein>
    <submittedName>
        <fullName evidence="1">Tetratricopeptide</fullName>
    </submittedName>
</protein>
<name>A0A2K8SID7_9NOSO</name>
<organism evidence="1 2">
    <name type="scientific">Nostoc flagelliforme CCNUN1</name>
    <dbReference type="NCBI Taxonomy" id="2038116"/>
    <lineage>
        <taxon>Bacteria</taxon>
        <taxon>Bacillati</taxon>
        <taxon>Cyanobacteriota</taxon>
        <taxon>Cyanophyceae</taxon>
        <taxon>Nostocales</taxon>
        <taxon>Nostocaceae</taxon>
        <taxon>Nostoc</taxon>
    </lineage>
</organism>
<dbReference type="KEGG" id="nfl:COO91_01053"/>
<gene>
    <name evidence="1" type="ORF">COO91_01053</name>
</gene>